<dbReference type="AlphaFoldDB" id="A4SY20"/>
<dbReference type="InterPro" id="IPR017744">
    <property type="entry name" value="BcsG"/>
</dbReference>
<name>A4SY20_POLAQ</name>
<feature type="transmembrane region" description="Helical" evidence="1">
    <location>
        <begin position="48"/>
        <end position="65"/>
    </location>
</feature>
<dbReference type="RefSeq" id="WP_011903009.1">
    <property type="nucleotide sequence ID" value="NC_009379.1"/>
</dbReference>
<dbReference type="Gene3D" id="3.40.720.10">
    <property type="entry name" value="Alkaline Phosphatase, subunit A"/>
    <property type="match status" value="1"/>
</dbReference>
<dbReference type="Pfam" id="PF11658">
    <property type="entry name" value="CBP_BcsG"/>
    <property type="match status" value="1"/>
</dbReference>
<accession>A4SY20</accession>
<sequence length="514" mass="58521">MGLWAFYFLIKIILFYTGYINFHFFVNLAFALALIFSHARPRLLQIKRWVAIPIGIILFYFDSPLPPLRNIIAKLDQLLGFSFNYYIELLGRILDWRILVALAVSFVIYYALSKKIRMTTIAMLAIFSVLLPFHSNSSMQAYDSDGQVIGIPSDAVLTESLDGFFVEESGRTGFNRSQKASGQAFDILVINVCSLAWDDLKYVKEEDNPLFKRFHYLFTSFNSASSYSGPSIIRLLRASRGQQDQRDLYKKPVEDSLLFNNLKTAGFQTQFALNHDGKYGDLLQEIRTDGGLSAPLFDNKQATPYLRAFDGSQVYEDYSVLSNWWDARMKLPAERVALFYNTITLHDGNRALDGARLENSVETYSRRLHKLLEDVDRFYTKVNNSGRQVVIVFIPEHGAAIRRNKNEIVGMREIPSPNVTNIPVGIMLTNKSDSPFKTNRIDQPTSYLATSELISKFVAKPPFGASTGNLEAYLKDLPSTRFVAENEDSVIMKFGASYYFRSNDINWNLFDTGN</sequence>
<dbReference type="HOGENOM" id="CLU_024049_0_0_4"/>
<evidence type="ECO:0000313" key="3">
    <source>
        <dbReference type="Proteomes" id="UP000000231"/>
    </source>
</evidence>
<evidence type="ECO:0000313" key="2">
    <source>
        <dbReference type="EMBL" id="ABP34384.1"/>
    </source>
</evidence>
<dbReference type="GeneID" id="31481553"/>
<gene>
    <name evidence="2" type="ordered locus">Pnuc_1168</name>
</gene>
<keyword evidence="3" id="KW-1185">Reference proteome</keyword>
<evidence type="ECO:0008006" key="4">
    <source>
        <dbReference type="Google" id="ProtNLM"/>
    </source>
</evidence>
<proteinExistence type="predicted"/>
<dbReference type="InterPro" id="IPR017850">
    <property type="entry name" value="Alkaline_phosphatase_core_sf"/>
</dbReference>
<reference evidence="2 3" key="1">
    <citation type="journal article" date="2012" name="Stand. Genomic Sci.">
        <title>Complete genome sequence of Polynucleobacter necessarius subsp. asymbioticus type strain (QLW-P1DMWA-1(T)).</title>
        <authorList>
            <person name="Meincke L."/>
            <person name="Copeland A."/>
            <person name="Lapidus A."/>
            <person name="Lucas S."/>
            <person name="Berry K.W."/>
            <person name="Del Rio T.G."/>
            <person name="Hammon N."/>
            <person name="Dalin E."/>
            <person name="Tice H."/>
            <person name="Pitluck S."/>
            <person name="Richardson P."/>
            <person name="Bruce D."/>
            <person name="Goodwin L."/>
            <person name="Han C."/>
            <person name="Tapia R."/>
            <person name="Detter J.C."/>
            <person name="Schmutz J."/>
            <person name="Brettin T."/>
            <person name="Larimer F."/>
            <person name="Land M."/>
            <person name="Hauser L."/>
            <person name="Kyrpides N.C."/>
            <person name="Ivanova N."/>
            <person name="Goker M."/>
            <person name="Woyke T."/>
            <person name="Wu Q.L."/>
            <person name="Pockl M."/>
            <person name="Hahn M.W."/>
            <person name="Klenk H.P."/>
        </authorList>
    </citation>
    <scope>NUCLEOTIDE SEQUENCE [LARGE SCALE GENOMIC DNA]</scope>
    <source>
        <strain evidence="3">DSM 18221 / CIP 109841 / QLW-P1DMWA-1</strain>
    </source>
</reference>
<dbReference type="eggNOG" id="COG2194">
    <property type="taxonomic scope" value="Bacteria"/>
</dbReference>
<keyword evidence="1" id="KW-1133">Transmembrane helix</keyword>
<dbReference type="Proteomes" id="UP000000231">
    <property type="component" value="Chromosome"/>
</dbReference>
<dbReference type="KEGG" id="pnu:Pnuc_1168"/>
<keyword evidence="1" id="KW-0812">Transmembrane</keyword>
<dbReference type="EMBL" id="CP000655">
    <property type="protein sequence ID" value="ABP34384.1"/>
    <property type="molecule type" value="Genomic_DNA"/>
</dbReference>
<dbReference type="NCBIfam" id="TIGR03368">
    <property type="entry name" value="cellulose_yhjU"/>
    <property type="match status" value="1"/>
</dbReference>
<feature type="transmembrane region" description="Helical" evidence="1">
    <location>
        <begin position="85"/>
        <end position="111"/>
    </location>
</feature>
<feature type="transmembrane region" description="Helical" evidence="1">
    <location>
        <begin position="6"/>
        <end position="36"/>
    </location>
</feature>
<organism evidence="2 3">
    <name type="scientific">Polynucleobacter asymbioticus (strain DSM 18221 / CIP 109841 / QLW-P1DMWA-1)</name>
    <name type="common">Polynucleobacter necessarius subsp. asymbioticus</name>
    <dbReference type="NCBI Taxonomy" id="312153"/>
    <lineage>
        <taxon>Bacteria</taxon>
        <taxon>Pseudomonadati</taxon>
        <taxon>Pseudomonadota</taxon>
        <taxon>Betaproteobacteria</taxon>
        <taxon>Burkholderiales</taxon>
        <taxon>Burkholderiaceae</taxon>
        <taxon>Polynucleobacter</taxon>
    </lineage>
</organism>
<evidence type="ECO:0000256" key="1">
    <source>
        <dbReference type="SAM" id="Phobius"/>
    </source>
</evidence>
<keyword evidence="1" id="KW-0472">Membrane</keyword>
<protein>
    <recommendedName>
        <fullName evidence="4">Cellulose biosynthesis protein BcsG</fullName>
    </recommendedName>
</protein>